<proteinExistence type="predicted"/>
<sequence length="229" mass="25198">MEPTRYRFFNIILCWTLILEQTLSFVAKPRSVRLFQSLGTSSTADESSDVANTASHAASPHRRFIVMSPFVASLGVVVTNYSNNVAFAADGTLDRIVGQLKEASRMLDDVPDLIKAEKWDSVRAILIKPPLSDLWTSGGSKQLLNLYADAIGNELPDGDEMAALELREEAISHLRYLDMAVYNNVFNPIATEGQSGATKELIRSYYEDPIMEWKASKAAVEALIGLAAP</sequence>
<evidence type="ECO:0000256" key="1">
    <source>
        <dbReference type="SAM" id="SignalP"/>
    </source>
</evidence>
<evidence type="ECO:0000313" key="3">
    <source>
        <dbReference type="Proteomes" id="UP001516023"/>
    </source>
</evidence>
<comment type="caution">
    <text evidence="2">The sequence shown here is derived from an EMBL/GenBank/DDBJ whole genome shotgun (WGS) entry which is preliminary data.</text>
</comment>
<feature type="chain" id="PRO_5044748580" evidence="1">
    <location>
        <begin position="25"/>
        <end position="229"/>
    </location>
</feature>
<accession>A0ABD3QG59</accession>
<protein>
    <submittedName>
        <fullName evidence="2">Uncharacterized protein</fullName>
    </submittedName>
</protein>
<gene>
    <name evidence="2" type="ORF">HJC23_013870</name>
</gene>
<organism evidence="2 3">
    <name type="scientific">Cyclotella cryptica</name>
    <dbReference type="NCBI Taxonomy" id="29204"/>
    <lineage>
        <taxon>Eukaryota</taxon>
        <taxon>Sar</taxon>
        <taxon>Stramenopiles</taxon>
        <taxon>Ochrophyta</taxon>
        <taxon>Bacillariophyta</taxon>
        <taxon>Coscinodiscophyceae</taxon>
        <taxon>Thalassiosirophycidae</taxon>
        <taxon>Stephanodiscales</taxon>
        <taxon>Stephanodiscaceae</taxon>
        <taxon>Cyclotella</taxon>
    </lineage>
</organism>
<reference evidence="2 3" key="1">
    <citation type="journal article" date="2020" name="G3 (Bethesda)">
        <title>Improved Reference Genome for Cyclotella cryptica CCMP332, a Model for Cell Wall Morphogenesis, Salinity Adaptation, and Lipid Production in Diatoms (Bacillariophyta).</title>
        <authorList>
            <person name="Roberts W.R."/>
            <person name="Downey K.M."/>
            <person name="Ruck E.C."/>
            <person name="Traller J.C."/>
            <person name="Alverson A.J."/>
        </authorList>
    </citation>
    <scope>NUCLEOTIDE SEQUENCE [LARGE SCALE GENOMIC DNA]</scope>
    <source>
        <strain evidence="2 3">CCMP332</strain>
    </source>
</reference>
<keyword evidence="1" id="KW-0732">Signal</keyword>
<dbReference type="Proteomes" id="UP001516023">
    <property type="component" value="Unassembled WGS sequence"/>
</dbReference>
<feature type="signal peptide" evidence="1">
    <location>
        <begin position="1"/>
        <end position="24"/>
    </location>
</feature>
<keyword evidence="3" id="KW-1185">Reference proteome</keyword>
<dbReference type="AlphaFoldDB" id="A0ABD3QG59"/>
<dbReference type="EMBL" id="JABMIG020000039">
    <property type="protein sequence ID" value="KAL3799415.1"/>
    <property type="molecule type" value="Genomic_DNA"/>
</dbReference>
<name>A0ABD3QG59_9STRA</name>
<evidence type="ECO:0000313" key="2">
    <source>
        <dbReference type="EMBL" id="KAL3799415.1"/>
    </source>
</evidence>